<gene>
    <name evidence="9" type="ordered locus">Ilyop_1458</name>
</gene>
<dbReference type="Proteomes" id="UP000006875">
    <property type="component" value="Chromosome"/>
</dbReference>
<protein>
    <recommendedName>
        <fullName evidence="8">Probable membrane transporter protein</fullName>
    </recommendedName>
</protein>
<feature type="transmembrane region" description="Helical" evidence="8">
    <location>
        <begin position="142"/>
        <end position="162"/>
    </location>
</feature>
<evidence type="ECO:0000256" key="7">
    <source>
        <dbReference type="ARBA" id="ARBA00023136"/>
    </source>
</evidence>
<keyword evidence="7 8" id="KW-0472">Membrane</keyword>
<evidence type="ECO:0000256" key="6">
    <source>
        <dbReference type="ARBA" id="ARBA00022989"/>
    </source>
</evidence>
<feature type="transmembrane region" description="Helical" evidence="8">
    <location>
        <begin position="7"/>
        <end position="32"/>
    </location>
</feature>
<keyword evidence="6 8" id="KW-1133">Transmembrane helix</keyword>
<evidence type="ECO:0000313" key="9">
    <source>
        <dbReference type="EMBL" id="ADO83238.1"/>
    </source>
</evidence>
<dbReference type="KEGG" id="ipo:Ilyop_1458"/>
<accession>E3HAQ1</accession>
<keyword evidence="3" id="KW-0813">Transport</keyword>
<dbReference type="GO" id="GO:0005886">
    <property type="term" value="C:plasma membrane"/>
    <property type="evidence" value="ECO:0007669"/>
    <property type="project" value="UniProtKB-SubCell"/>
</dbReference>
<evidence type="ECO:0000256" key="8">
    <source>
        <dbReference type="RuleBase" id="RU363041"/>
    </source>
</evidence>
<feature type="transmembrane region" description="Helical" evidence="8">
    <location>
        <begin position="70"/>
        <end position="89"/>
    </location>
</feature>
<feature type="transmembrane region" description="Helical" evidence="8">
    <location>
        <begin position="227"/>
        <end position="245"/>
    </location>
</feature>
<comment type="subcellular location">
    <subcellularLocation>
        <location evidence="1 8">Cell membrane</location>
        <topology evidence="1 8">Multi-pass membrane protein</topology>
    </subcellularLocation>
</comment>
<dbReference type="InterPro" id="IPR002781">
    <property type="entry name" value="TM_pro_TauE-like"/>
</dbReference>
<dbReference type="STRING" id="572544.Ilyop_1458"/>
<comment type="similarity">
    <text evidence="2 8">Belongs to the 4-toluene sulfonate uptake permease (TSUP) (TC 2.A.102) family.</text>
</comment>
<dbReference type="HOGENOM" id="CLU_045498_2_2_0"/>
<organism evidence="9 10">
    <name type="scientific">Ilyobacter polytropus (strain ATCC 51220 / DSM 2926 / LMG 16218 / CuHBu1)</name>
    <dbReference type="NCBI Taxonomy" id="572544"/>
    <lineage>
        <taxon>Bacteria</taxon>
        <taxon>Fusobacteriati</taxon>
        <taxon>Fusobacteriota</taxon>
        <taxon>Fusobacteriia</taxon>
        <taxon>Fusobacteriales</taxon>
        <taxon>Fusobacteriaceae</taxon>
        <taxon>Ilyobacter</taxon>
    </lineage>
</organism>
<keyword evidence="4 8" id="KW-1003">Cell membrane</keyword>
<evidence type="ECO:0000313" key="10">
    <source>
        <dbReference type="Proteomes" id="UP000006875"/>
    </source>
</evidence>
<keyword evidence="5 8" id="KW-0812">Transmembrane</keyword>
<dbReference type="Pfam" id="PF01925">
    <property type="entry name" value="TauE"/>
    <property type="match status" value="1"/>
</dbReference>
<evidence type="ECO:0000256" key="4">
    <source>
        <dbReference type="ARBA" id="ARBA00022475"/>
    </source>
</evidence>
<name>E3HAQ1_ILYPC</name>
<evidence type="ECO:0000256" key="1">
    <source>
        <dbReference type="ARBA" id="ARBA00004651"/>
    </source>
</evidence>
<dbReference type="InterPro" id="IPR052017">
    <property type="entry name" value="TSUP"/>
</dbReference>
<reference evidence="9 10" key="1">
    <citation type="journal article" date="2010" name="Stand. Genomic Sci.">
        <title>Complete genome sequence of Ilyobacter polytropus type strain (CuHbu1).</title>
        <authorList>
            <person name="Sikorski J."/>
            <person name="Chertkov O."/>
            <person name="Lapidus A."/>
            <person name="Nolan M."/>
            <person name="Lucas S."/>
            <person name="Del Rio T.G."/>
            <person name="Tice H."/>
            <person name="Cheng J.F."/>
            <person name="Tapia R."/>
            <person name="Han C."/>
            <person name="Goodwin L."/>
            <person name="Pitluck S."/>
            <person name="Liolios K."/>
            <person name="Ivanova N."/>
            <person name="Mavromatis K."/>
            <person name="Mikhailova N."/>
            <person name="Pati A."/>
            <person name="Chen A."/>
            <person name="Palaniappan K."/>
            <person name="Land M."/>
            <person name="Hauser L."/>
            <person name="Chang Y.J."/>
            <person name="Jeffries C.D."/>
            <person name="Brambilla E."/>
            <person name="Yasawong M."/>
            <person name="Rohde M."/>
            <person name="Pukall R."/>
            <person name="Spring S."/>
            <person name="Goker M."/>
            <person name="Woyke T."/>
            <person name="Bristow J."/>
            <person name="Eisen J.A."/>
            <person name="Markowitz V."/>
            <person name="Hugenholtz P."/>
            <person name="Kyrpides N.C."/>
            <person name="Klenk H.P."/>
        </authorList>
    </citation>
    <scope>NUCLEOTIDE SEQUENCE [LARGE SCALE GENOMIC DNA]</scope>
    <source>
        <strain evidence="10">ATCC 51220 / DSM 2926 / LMG 16218 / CuHBu1</strain>
    </source>
</reference>
<sequence length="247" mass="26495">MEIVILGIGMFAAGFIDSIAGGGGLISVPALLMTGMPPHMALGTNKMAAALGSFTSSYEFFKSNKLNKQLLKMLIPFAFMGAVLGVVTVQYISPKILEILIPFMIFAVAIYTVISKKVGMSNEYAGIDSKNGFLGKLLTSALGFYDGFFGPGTGTFFMFGLVKIFKFDFTVATANTKVLNFTTGFAALLTFIFNGQVNLKYGAISAIFIIVGSKMGSKMAIKNGARFIKPIFVIMSLVMAFKMAINF</sequence>
<dbReference type="EMBL" id="CP002281">
    <property type="protein sequence ID" value="ADO83238.1"/>
    <property type="molecule type" value="Genomic_DNA"/>
</dbReference>
<dbReference type="AlphaFoldDB" id="E3HAQ1"/>
<evidence type="ECO:0000256" key="2">
    <source>
        <dbReference type="ARBA" id="ARBA00009142"/>
    </source>
</evidence>
<dbReference type="PANTHER" id="PTHR30269:SF0">
    <property type="entry name" value="MEMBRANE TRANSPORTER PROTEIN YFCA-RELATED"/>
    <property type="match status" value="1"/>
</dbReference>
<dbReference type="RefSeq" id="WP_013387905.1">
    <property type="nucleotide sequence ID" value="NC_014632.1"/>
</dbReference>
<proteinExistence type="inferred from homology"/>
<feature type="transmembrane region" description="Helical" evidence="8">
    <location>
        <begin position="199"/>
        <end position="215"/>
    </location>
</feature>
<evidence type="ECO:0000256" key="3">
    <source>
        <dbReference type="ARBA" id="ARBA00022448"/>
    </source>
</evidence>
<dbReference type="OrthoDB" id="554695at2"/>
<dbReference type="eggNOG" id="COG0730">
    <property type="taxonomic scope" value="Bacteria"/>
</dbReference>
<dbReference type="PANTHER" id="PTHR30269">
    <property type="entry name" value="TRANSMEMBRANE PROTEIN YFCA"/>
    <property type="match status" value="1"/>
</dbReference>
<feature type="transmembrane region" description="Helical" evidence="8">
    <location>
        <begin position="96"/>
        <end position="114"/>
    </location>
</feature>
<keyword evidence="10" id="KW-1185">Reference proteome</keyword>
<evidence type="ECO:0000256" key="5">
    <source>
        <dbReference type="ARBA" id="ARBA00022692"/>
    </source>
</evidence>